<feature type="region of interest" description="Disordered" evidence="7">
    <location>
        <begin position="260"/>
        <end position="283"/>
    </location>
</feature>
<gene>
    <name evidence="9" type="ORF">HETSPECPRED_009976</name>
</gene>
<feature type="region of interest" description="Disordered" evidence="7">
    <location>
        <begin position="1"/>
        <end position="128"/>
    </location>
</feature>
<feature type="compositionally biased region" description="Pro residues" evidence="7">
    <location>
        <begin position="268"/>
        <end position="277"/>
    </location>
</feature>
<dbReference type="Pfam" id="PF00172">
    <property type="entry name" value="Zn_clus"/>
    <property type="match status" value="1"/>
</dbReference>
<feature type="compositionally biased region" description="Low complexity" evidence="7">
    <location>
        <begin position="81"/>
        <end position="90"/>
    </location>
</feature>
<comment type="caution">
    <text evidence="9">The sequence shown here is derived from an EMBL/GenBank/DDBJ whole genome shotgun (WGS) entry which is preliminary data.</text>
</comment>
<feature type="compositionally biased region" description="Low complexity" evidence="7">
    <location>
        <begin position="19"/>
        <end position="38"/>
    </location>
</feature>
<evidence type="ECO:0000313" key="10">
    <source>
        <dbReference type="Proteomes" id="UP000664521"/>
    </source>
</evidence>
<feature type="compositionally biased region" description="Pro residues" evidence="7">
    <location>
        <begin position="91"/>
        <end position="104"/>
    </location>
</feature>
<keyword evidence="6" id="KW-0539">Nucleus</keyword>
<dbReference type="Proteomes" id="UP000664521">
    <property type="component" value="Unassembled WGS sequence"/>
</dbReference>
<dbReference type="PANTHER" id="PTHR36206">
    <property type="entry name" value="ASPERCRYPTIN BIOSYNTHESIS CLUSTER-SPECIFIC TRANSCRIPTION REGULATOR ATNN-RELATED"/>
    <property type="match status" value="1"/>
</dbReference>
<evidence type="ECO:0000313" key="9">
    <source>
        <dbReference type="EMBL" id="CAF9935995.1"/>
    </source>
</evidence>
<dbReference type="Gene3D" id="4.10.240.10">
    <property type="entry name" value="Zn(2)-C6 fungal-type DNA-binding domain"/>
    <property type="match status" value="1"/>
</dbReference>
<dbReference type="PANTHER" id="PTHR36206:SF13">
    <property type="entry name" value="TRANSCRIPTIONAL REGULATORY PROTEIN MOC3"/>
    <property type="match status" value="1"/>
</dbReference>
<keyword evidence="2" id="KW-0862">Zinc</keyword>
<name>A0A8H3IW16_9LECA</name>
<keyword evidence="4" id="KW-0238">DNA-binding</keyword>
<evidence type="ECO:0000256" key="6">
    <source>
        <dbReference type="ARBA" id="ARBA00023242"/>
    </source>
</evidence>
<dbReference type="CDD" id="cd00067">
    <property type="entry name" value="GAL4"/>
    <property type="match status" value="1"/>
</dbReference>
<keyword evidence="10" id="KW-1185">Reference proteome</keyword>
<dbReference type="EMBL" id="CAJPDS010000087">
    <property type="protein sequence ID" value="CAF9935995.1"/>
    <property type="molecule type" value="Genomic_DNA"/>
</dbReference>
<organism evidence="9 10">
    <name type="scientific">Heterodermia speciosa</name>
    <dbReference type="NCBI Taxonomy" id="116794"/>
    <lineage>
        <taxon>Eukaryota</taxon>
        <taxon>Fungi</taxon>
        <taxon>Dikarya</taxon>
        <taxon>Ascomycota</taxon>
        <taxon>Pezizomycotina</taxon>
        <taxon>Lecanoromycetes</taxon>
        <taxon>OSLEUM clade</taxon>
        <taxon>Lecanoromycetidae</taxon>
        <taxon>Caliciales</taxon>
        <taxon>Physciaceae</taxon>
        <taxon>Heterodermia</taxon>
    </lineage>
</organism>
<dbReference type="InterPro" id="IPR052360">
    <property type="entry name" value="Transcr_Regulatory_Proteins"/>
</dbReference>
<feature type="domain" description="Zn(2)-C6 fungal-type" evidence="8">
    <location>
        <begin position="159"/>
        <end position="187"/>
    </location>
</feature>
<feature type="compositionally biased region" description="Polar residues" evidence="7">
    <location>
        <begin position="47"/>
        <end position="66"/>
    </location>
</feature>
<dbReference type="InterPro" id="IPR001138">
    <property type="entry name" value="Zn2Cys6_DnaBD"/>
</dbReference>
<dbReference type="OrthoDB" id="5375558at2759"/>
<evidence type="ECO:0000256" key="3">
    <source>
        <dbReference type="ARBA" id="ARBA00023015"/>
    </source>
</evidence>
<dbReference type="PROSITE" id="PS00463">
    <property type="entry name" value="ZN2_CY6_FUNGAL_1"/>
    <property type="match status" value="1"/>
</dbReference>
<proteinExistence type="predicted"/>
<dbReference type="SUPFAM" id="SSF57701">
    <property type="entry name" value="Zn2/Cys6 DNA-binding domain"/>
    <property type="match status" value="1"/>
</dbReference>
<sequence length="572" mass="63222">MAQQQQSSGNENNHSGHTPSRQSASYPSPSQYPSPSMSGYAYPPPTGQNDSSYRASPTGSNVSLPSLNLPPIRTIDGRQHPPQQAPQQPQGGPPAMPPALPPPMNHQFYPGHTLPPPQHLNITSDPNQPMRYPLPPPPDGRIMSGGRHKKEIKRRTKTGCLTCRKRRIKCDEAHPACRNCMKSKRECLGYDPIFKAQPGPTNIQPAPIAVPNMQTNPVAGPPYPPHPQGFMPAGTQPYAPPLSASVNSPRSSAEPYNGDYGAAIDPALEPPGHPSAPGPHGKRSKIEEICSVRGVPAPASNHRTPLGEQIMEDIKSAYARIYAPAIDKFFETKWFQLRGLHHLLNDSHLCSLFATLLWRMNLDHPVHPSYPAENTATESLEATIIWAIMGLARPVANNPNPSNGQVNYLEVNDGVLEAAKRFEIFETLLLGQHLDAKPEPESTTERNGNAVPDRLQTNEKEFWRHAHTFLALHDDEASTAKEIDDTLLTCRNLLDRRENRDVIYSIMVVRHVGQRLAEFPNNLQQPSTNDEADSKTKLHVAKTFLERQQTVGTSQVINRVCNMVVRSWALPR</sequence>
<evidence type="ECO:0000256" key="4">
    <source>
        <dbReference type="ARBA" id="ARBA00023125"/>
    </source>
</evidence>
<dbReference type="AlphaFoldDB" id="A0A8H3IW16"/>
<keyword evidence="1" id="KW-0479">Metal-binding</keyword>
<dbReference type="InterPro" id="IPR036864">
    <property type="entry name" value="Zn2-C6_fun-type_DNA-bd_sf"/>
</dbReference>
<evidence type="ECO:0000256" key="2">
    <source>
        <dbReference type="ARBA" id="ARBA00022833"/>
    </source>
</evidence>
<dbReference type="GO" id="GO:0003677">
    <property type="term" value="F:DNA binding"/>
    <property type="evidence" value="ECO:0007669"/>
    <property type="project" value="UniProtKB-KW"/>
</dbReference>
<keyword evidence="5" id="KW-0804">Transcription</keyword>
<dbReference type="SMART" id="SM00066">
    <property type="entry name" value="GAL4"/>
    <property type="match status" value="1"/>
</dbReference>
<evidence type="ECO:0000256" key="5">
    <source>
        <dbReference type="ARBA" id="ARBA00023163"/>
    </source>
</evidence>
<dbReference type="PROSITE" id="PS50048">
    <property type="entry name" value="ZN2_CY6_FUNGAL_2"/>
    <property type="match status" value="1"/>
</dbReference>
<protein>
    <recommendedName>
        <fullName evidence="8">Zn(2)-C6 fungal-type domain-containing protein</fullName>
    </recommendedName>
</protein>
<evidence type="ECO:0000256" key="7">
    <source>
        <dbReference type="SAM" id="MobiDB-lite"/>
    </source>
</evidence>
<reference evidence="9" key="1">
    <citation type="submission" date="2021-03" db="EMBL/GenBank/DDBJ databases">
        <authorList>
            <person name="Tagirdzhanova G."/>
        </authorList>
    </citation>
    <scope>NUCLEOTIDE SEQUENCE</scope>
</reference>
<feature type="compositionally biased region" description="Polar residues" evidence="7">
    <location>
        <begin position="1"/>
        <end position="18"/>
    </location>
</feature>
<keyword evidence="3" id="KW-0805">Transcription regulation</keyword>
<dbReference type="GO" id="GO:0000981">
    <property type="term" value="F:DNA-binding transcription factor activity, RNA polymerase II-specific"/>
    <property type="evidence" value="ECO:0007669"/>
    <property type="project" value="InterPro"/>
</dbReference>
<accession>A0A8H3IW16</accession>
<evidence type="ECO:0000256" key="1">
    <source>
        <dbReference type="ARBA" id="ARBA00022723"/>
    </source>
</evidence>
<dbReference type="GO" id="GO:0008270">
    <property type="term" value="F:zinc ion binding"/>
    <property type="evidence" value="ECO:0007669"/>
    <property type="project" value="InterPro"/>
</dbReference>
<evidence type="ECO:0000259" key="8">
    <source>
        <dbReference type="PROSITE" id="PS50048"/>
    </source>
</evidence>